<accession>A0A0F9UUH2</accession>
<reference evidence="1" key="1">
    <citation type="journal article" date="2015" name="Nature">
        <title>Complex archaea that bridge the gap between prokaryotes and eukaryotes.</title>
        <authorList>
            <person name="Spang A."/>
            <person name="Saw J.H."/>
            <person name="Jorgensen S.L."/>
            <person name="Zaremba-Niedzwiedzka K."/>
            <person name="Martijn J."/>
            <person name="Lind A.E."/>
            <person name="van Eijk R."/>
            <person name="Schleper C."/>
            <person name="Guy L."/>
            <person name="Ettema T.J."/>
        </authorList>
    </citation>
    <scope>NUCLEOTIDE SEQUENCE</scope>
</reference>
<gene>
    <name evidence="1" type="ORF">LCGC14_0163840</name>
</gene>
<organism evidence="1">
    <name type="scientific">marine sediment metagenome</name>
    <dbReference type="NCBI Taxonomy" id="412755"/>
    <lineage>
        <taxon>unclassified sequences</taxon>
        <taxon>metagenomes</taxon>
        <taxon>ecological metagenomes</taxon>
    </lineage>
</organism>
<protein>
    <submittedName>
        <fullName evidence="1">Uncharacterized protein</fullName>
    </submittedName>
</protein>
<dbReference type="AlphaFoldDB" id="A0A0F9UUH2"/>
<sequence>MRTDHLTETDLARTRELLASYQRHRSQGNRELCVTRAHDLAYRTATLLDEIERLKEVGRALWKQADRAPESFTPEQIDEALK</sequence>
<proteinExistence type="predicted"/>
<evidence type="ECO:0000313" key="1">
    <source>
        <dbReference type="EMBL" id="KKN96740.1"/>
    </source>
</evidence>
<name>A0A0F9UUH2_9ZZZZ</name>
<comment type="caution">
    <text evidence="1">The sequence shown here is derived from an EMBL/GenBank/DDBJ whole genome shotgun (WGS) entry which is preliminary data.</text>
</comment>
<dbReference type="EMBL" id="LAZR01000062">
    <property type="protein sequence ID" value="KKN96740.1"/>
    <property type="molecule type" value="Genomic_DNA"/>
</dbReference>